<evidence type="ECO:0000256" key="3">
    <source>
        <dbReference type="ARBA" id="ARBA00022723"/>
    </source>
</evidence>
<dbReference type="PANTHER" id="PTHR46206:SF6">
    <property type="entry name" value="CYTOCHROME P450 MONOOXYGENASE AN1598-RELATED"/>
    <property type="match status" value="1"/>
</dbReference>
<keyword evidence="6" id="KW-0503">Monooxygenase</keyword>
<evidence type="ECO:0000313" key="9">
    <source>
        <dbReference type="Proteomes" id="UP001345691"/>
    </source>
</evidence>
<keyword evidence="7" id="KW-1133">Transmembrane helix</keyword>
<comment type="cofactor">
    <cofactor evidence="1">
        <name>heme</name>
        <dbReference type="ChEBI" id="CHEBI:30413"/>
    </cofactor>
</comment>
<dbReference type="EMBL" id="JAVRRF010000101">
    <property type="protein sequence ID" value="KAK5047611.1"/>
    <property type="molecule type" value="Genomic_DNA"/>
</dbReference>
<evidence type="ECO:0000256" key="5">
    <source>
        <dbReference type="ARBA" id="ARBA00023004"/>
    </source>
</evidence>
<dbReference type="Proteomes" id="UP001345691">
    <property type="component" value="Unassembled WGS sequence"/>
</dbReference>
<keyword evidence="7" id="KW-0472">Membrane</keyword>
<evidence type="ECO:0000313" key="8">
    <source>
        <dbReference type="EMBL" id="KAK5047611.1"/>
    </source>
</evidence>
<sequence>MAEVAGDTRLVMHTDGLATIYLPILVLLAIIYLLIRTYTGPKRKFPDAPWLHLSNLPGEAGIKEDARRFVENGHKVICAGYETYTKKGQNWMMRTPGGGQFVVHPRFVEELRSAKDTDLHNLPANNDLMQTRHTMHKDLEWDQYHLNVISSQLTHSPGMVNLDS</sequence>
<keyword evidence="3" id="KW-0479">Metal-binding</keyword>
<evidence type="ECO:0000256" key="7">
    <source>
        <dbReference type="SAM" id="Phobius"/>
    </source>
</evidence>
<accession>A0ABR0IUN4</accession>
<keyword evidence="7" id="KW-0812">Transmembrane</keyword>
<evidence type="ECO:0000256" key="1">
    <source>
        <dbReference type="ARBA" id="ARBA00001971"/>
    </source>
</evidence>
<comment type="similarity">
    <text evidence="2">Belongs to the cytochrome P450 family.</text>
</comment>
<keyword evidence="9" id="KW-1185">Reference proteome</keyword>
<gene>
    <name evidence="8" type="ORF">LTR69_011511</name>
</gene>
<organism evidence="8 9">
    <name type="scientific">Exophiala sideris</name>
    <dbReference type="NCBI Taxonomy" id="1016849"/>
    <lineage>
        <taxon>Eukaryota</taxon>
        <taxon>Fungi</taxon>
        <taxon>Dikarya</taxon>
        <taxon>Ascomycota</taxon>
        <taxon>Pezizomycotina</taxon>
        <taxon>Eurotiomycetes</taxon>
        <taxon>Chaetothyriomycetidae</taxon>
        <taxon>Chaetothyriales</taxon>
        <taxon>Herpotrichiellaceae</taxon>
        <taxon>Exophiala</taxon>
    </lineage>
</organism>
<proteinExistence type="inferred from homology"/>
<comment type="caution">
    <text evidence="8">The sequence shown here is derived from an EMBL/GenBank/DDBJ whole genome shotgun (WGS) entry which is preliminary data.</text>
</comment>
<evidence type="ECO:0000256" key="6">
    <source>
        <dbReference type="ARBA" id="ARBA00023033"/>
    </source>
</evidence>
<evidence type="ECO:0000256" key="4">
    <source>
        <dbReference type="ARBA" id="ARBA00023002"/>
    </source>
</evidence>
<reference evidence="8 9" key="1">
    <citation type="submission" date="2023-08" db="EMBL/GenBank/DDBJ databases">
        <title>Black Yeasts Isolated from many extreme environments.</title>
        <authorList>
            <person name="Coleine C."/>
            <person name="Stajich J.E."/>
            <person name="Selbmann L."/>
        </authorList>
    </citation>
    <scope>NUCLEOTIDE SEQUENCE [LARGE SCALE GENOMIC DNA]</scope>
    <source>
        <strain evidence="8 9">CCFEE 6328</strain>
    </source>
</reference>
<dbReference type="PANTHER" id="PTHR46206">
    <property type="entry name" value="CYTOCHROME P450"/>
    <property type="match status" value="1"/>
</dbReference>
<evidence type="ECO:0000256" key="2">
    <source>
        <dbReference type="ARBA" id="ARBA00010617"/>
    </source>
</evidence>
<keyword evidence="4" id="KW-0560">Oxidoreductase</keyword>
<feature type="transmembrane region" description="Helical" evidence="7">
    <location>
        <begin position="16"/>
        <end position="35"/>
    </location>
</feature>
<name>A0ABR0IUN4_9EURO</name>
<keyword evidence="5" id="KW-0408">Iron</keyword>
<protein>
    <submittedName>
        <fullName evidence="8">Uncharacterized protein</fullName>
    </submittedName>
</protein>